<evidence type="ECO:0000259" key="1">
    <source>
        <dbReference type="SMART" id="SM00849"/>
    </source>
</evidence>
<gene>
    <name evidence="2" type="ORF">BN587_01405</name>
</gene>
<dbReference type="SUPFAM" id="SSF56281">
    <property type="entry name" value="Metallo-hydrolase/oxidoreductase"/>
    <property type="match status" value="1"/>
</dbReference>
<reference evidence="2" key="1">
    <citation type="submission" date="2012-11" db="EMBL/GenBank/DDBJ databases">
        <title>Dependencies among metagenomic species, viruses, plasmids and units of genetic variation.</title>
        <authorList>
            <person name="Nielsen H.B."/>
            <person name="Almeida M."/>
            <person name="Juncker A.S."/>
            <person name="Rasmussen S."/>
            <person name="Li J."/>
            <person name="Sunagawa S."/>
            <person name="Plichta D."/>
            <person name="Gautier L."/>
            <person name="Le Chatelier E."/>
            <person name="Peletier E."/>
            <person name="Bonde I."/>
            <person name="Nielsen T."/>
            <person name="Manichanh C."/>
            <person name="Arumugam M."/>
            <person name="Batto J."/>
            <person name="Santos M.B.Q.D."/>
            <person name="Blom N."/>
            <person name="Borruel N."/>
            <person name="Burgdorf K.S."/>
            <person name="Boumezbeur F."/>
            <person name="Casellas F."/>
            <person name="Dore J."/>
            <person name="Guarner F."/>
            <person name="Hansen T."/>
            <person name="Hildebrand F."/>
            <person name="Kaas R.S."/>
            <person name="Kennedy S."/>
            <person name="Kristiansen K."/>
            <person name="Kultima J.R."/>
            <person name="Leonard P."/>
            <person name="Levenez F."/>
            <person name="Lund O."/>
            <person name="Moumen B."/>
            <person name="Le Paslier D."/>
            <person name="Pons N."/>
            <person name="Pedersen O."/>
            <person name="Prifti E."/>
            <person name="Qin J."/>
            <person name="Raes J."/>
            <person name="Tap J."/>
            <person name="Tims S."/>
            <person name="Ussery D.W."/>
            <person name="Yamada T."/>
            <person name="MetaHit consortium"/>
            <person name="Renault P."/>
            <person name="Sicheritz-Ponten T."/>
            <person name="Bork P."/>
            <person name="Wang J."/>
            <person name="Brunak S."/>
            <person name="Ehrlich S.D."/>
        </authorList>
    </citation>
    <scope>NUCLEOTIDE SEQUENCE [LARGE SCALE GENOMIC DNA]</scope>
</reference>
<dbReference type="InterPro" id="IPR036866">
    <property type="entry name" value="RibonucZ/Hydroxyglut_hydro"/>
</dbReference>
<dbReference type="Pfam" id="PF12706">
    <property type="entry name" value="Lactamase_B_2"/>
    <property type="match status" value="1"/>
</dbReference>
<protein>
    <submittedName>
        <fullName evidence="2">Hydrolase</fullName>
    </submittedName>
</protein>
<dbReference type="AlphaFoldDB" id="R6Y3V4"/>
<dbReference type="SMART" id="SM00849">
    <property type="entry name" value="Lactamase_B"/>
    <property type="match status" value="1"/>
</dbReference>
<dbReference type="GO" id="GO:0016787">
    <property type="term" value="F:hydrolase activity"/>
    <property type="evidence" value="ECO:0007669"/>
    <property type="project" value="UniProtKB-KW"/>
</dbReference>
<evidence type="ECO:0000313" key="2">
    <source>
        <dbReference type="EMBL" id="CDD13057.1"/>
    </source>
</evidence>
<name>R6Y3V4_9FIRM</name>
<dbReference type="EMBL" id="CBGL010000142">
    <property type="protein sequence ID" value="CDD13057.1"/>
    <property type="molecule type" value="Genomic_DNA"/>
</dbReference>
<accession>R6Y3V4</accession>
<dbReference type="Proteomes" id="UP000014937">
    <property type="component" value="Unassembled WGS sequence"/>
</dbReference>
<organism evidence="2 3">
    <name type="scientific">Phascolarctobacterium succinatutens CAG:287</name>
    <dbReference type="NCBI Taxonomy" id="1263101"/>
    <lineage>
        <taxon>Bacteria</taxon>
        <taxon>Bacillati</taxon>
        <taxon>Bacillota</taxon>
        <taxon>Negativicutes</taxon>
        <taxon>Acidaminococcales</taxon>
        <taxon>Acidaminococcaceae</taxon>
        <taxon>Phascolarctobacterium</taxon>
    </lineage>
</organism>
<sequence length="416" mass="48160">MATNIEYLHADQIGGCVTLISTETTKICIDFGKNLPGSRYKDDVEVVGLTSGEAQYDAVFFTHYHGDHIGCFEKLLPDIPLYMSSLCRDVLINTYAALARHDNKYSKQVELLQDAAHTHIIWAQDVIKVGDIKVTPYTIDHSATAAMMYLIETPDKRILHMGDFRTHGYIGDKLKKLLKCYVLKKPVDVLITEGTNLTREDNYLTEEEMAQQAGELMQQHKLIFCLCASTNFTRLQNFYRMARCKRKDVLLNGYMLAQFKSYYKYKQELCNRLYHKQSEKPWQPYKMYTLLLDKDYLHDNSTYQIQDRHLQEKGAVIFVSGMMAVATVKKLWEKYKELQPLIIYSQWQGYIKDKGAEYYKEDLARLCTQYPTVQLHTSGHASKKVIEEIIRLVDAQDYTAVIHSERAELIDRSSFG</sequence>
<dbReference type="InterPro" id="IPR001279">
    <property type="entry name" value="Metallo-B-lactamas"/>
</dbReference>
<dbReference type="PANTHER" id="PTHR43694:SF1">
    <property type="entry name" value="RIBONUCLEASE J"/>
    <property type="match status" value="1"/>
</dbReference>
<dbReference type="PANTHER" id="PTHR43694">
    <property type="entry name" value="RIBONUCLEASE J"/>
    <property type="match status" value="1"/>
</dbReference>
<dbReference type="Gene3D" id="3.60.15.10">
    <property type="entry name" value="Ribonuclease Z/Hydroxyacylglutathione hydrolase-like"/>
    <property type="match status" value="1"/>
</dbReference>
<dbReference type="HOGENOM" id="CLU_031965_0_0_9"/>
<comment type="caution">
    <text evidence="2">The sequence shown here is derived from an EMBL/GenBank/DDBJ whole genome shotgun (WGS) entry which is preliminary data.</text>
</comment>
<proteinExistence type="predicted"/>
<evidence type="ECO:0000313" key="3">
    <source>
        <dbReference type="Proteomes" id="UP000014937"/>
    </source>
</evidence>
<feature type="domain" description="Metallo-beta-lactamase" evidence="1">
    <location>
        <begin position="14"/>
        <end position="215"/>
    </location>
</feature>
<dbReference type="RefSeq" id="WP_021720456.1">
    <property type="nucleotide sequence ID" value="NZ_FR892800.1"/>
</dbReference>
<keyword evidence="2" id="KW-0378">Hydrolase</keyword>